<evidence type="ECO:0000256" key="1">
    <source>
        <dbReference type="SAM" id="Phobius"/>
    </source>
</evidence>
<name>A0A3Q9R7J0_9CAUD</name>
<sequence length="65" mass="7091">MNIFNQIRIANENAENFSEAAALWYRVVVGVGICIPLLFIVGFITGALMFKNPLAAGSELVNAMF</sequence>
<reference evidence="2 3" key="1">
    <citation type="submission" date="2018-12" db="EMBL/GenBank/DDBJ databases">
        <title>Successful treatment of antibiotic resistant microbial bone infection with bacteriophages.</title>
        <authorList>
            <person name="Nir-Paz R."/>
            <person name="Gelman D."/>
            <person name="Khouri A."/>
            <person name="Sisson B.M."/>
            <person name="Fackler J."/>
            <person name="Oren S.A."/>
            <person name="Khalifa L."/>
            <person name="Rimon A."/>
            <person name="Glazer S.C."/>
            <person name="Moses A.E."/>
            <person name="Yoram W."/>
            <person name="Schooley R.T."/>
            <person name="Hazan R."/>
        </authorList>
    </citation>
    <scope>NUCLEOTIDE SEQUENCE [LARGE SCALE GENOMIC DNA]</scope>
</reference>
<dbReference type="EMBL" id="MK278860">
    <property type="protein sequence ID" value="AZU98755.1"/>
    <property type="molecule type" value="Genomic_DNA"/>
</dbReference>
<dbReference type="Proteomes" id="UP000287416">
    <property type="component" value="Segment"/>
</dbReference>
<feature type="transmembrane region" description="Helical" evidence="1">
    <location>
        <begin position="23"/>
        <end position="50"/>
    </location>
</feature>
<keyword evidence="1" id="KW-1133">Transmembrane helix</keyword>
<keyword evidence="3" id="KW-1185">Reference proteome</keyword>
<keyword evidence="1" id="KW-0472">Membrane</keyword>
<evidence type="ECO:0000313" key="2">
    <source>
        <dbReference type="EMBL" id="AZU98755.1"/>
    </source>
</evidence>
<organism evidence="2 3">
    <name type="scientific">Acinetobacter phage AbTZA1</name>
    <dbReference type="NCBI Taxonomy" id="2500827"/>
    <lineage>
        <taxon>Viruses</taxon>
        <taxon>Duplodnaviria</taxon>
        <taxon>Heunggongvirae</taxon>
        <taxon>Uroviricota</taxon>
        <taxon>Caudoviricetes</taxon>
        <taxon>Pantevenvirales</taxon>
        <taxon>Straboviridae</taxon>
        <taxon>Twarogvirinae</taxon>
        <taxon>Hadassahvirus</taxon>
        <taxon>Hadassahvirus azbtza1</taxon>
    </lineage>
</organism>
<proteinExistence type="predicted"/>
<keyword evidence="1" id="KW-0812">Transmembrane</keyword>
<dbReference type="GeneID" id="55811366"/>
<dbReference type="RefSeq" id="YP_009882070.1">
    <property type="nucleotide sequence ID" value="NC_049445.1"/>
</dbReference>
<protein>
    <submittedName>
        <fullName evidence="2">Uncharacterized protein</fullName>
    </submittedName>
</protein>
<dbReference type="KEGG" id="vg:55811366"/>
<evidence type="ECO:0000313" key="3">
    <source>
        <dbReference type="Proteomes" id="UP000287416"/>
    </source>
</evidence>
<accession>A0A3Q9R7J0</accession>